<dbReference type="PRINTS" id="PR00081">
    <property type="entry name" value="GDHRDH"/>
</dbReference>
<dbReference type="PRINTS" id="PR00080">
    <property type="entry name" value="SDRFAMILY"/>
</dbReference>
<comment type="similarity">
    <text evidence="1">Belongs to the short-chain dehydrogenases/reductases (SDR) family.</text>
</comment>
<organism evidence="3 4">
    <name type="scientific">Nocardioides acrostichi</name>
    <dbReference type="NCBI Taxonomy" id="2784339"/>
    <lineage>
        <taxon>Bacteria</taxon>
        <taxon>Bacillati</taxon>
        <taxon>Actinomycetota</taxon>
        <taxon>Actinomycetes</taxon>
        <taxon>Propionibacteriales</taxon>
        <taxon>Nocardioidaceae</taxon>
        <taxon>Nocardioides</taxon>
    </lineage>
</organism>
<dbReference type="RefSeq" id="WP_194505116.1">
    <property type="nucleotide sequence ID" value="NZ_JADIVZ010000016.1"/>
</dbReference>
<dbReference type="PROSITE" id="PS00061">
    <property type="entry name" value="ADH_SHORT"/>
    <property type="match status" value="1"/>
</dbReference>
<sequence>MSLFDLHGRTALVTGSSRGIGLALADGLAGAGARVVVHGRDVDRLSAAVDRLAAVHGADRVQAEAFDVADPSAVEAGIGRILRQVGDLDVLVNNAGLQHREPLLEIDAADWQRVIDADLTSVFLVGRAVARGMVARGSGKIVNVGSVQTSLARPGIGAYAAAKGGVRMLTQAMCAEWGGHGVQVNAVAPGYLDTDMTAALVADPDFDAWLRGRTPAGRWGAPSDLVGPVLFLASQASDYVGGQVLYVDGGLTSVV</sequence>
<dbReference type="InterPro" id="IPR036291">
    <property type="entry name" value="NAD(P)-bd_dom_sf"/>
</dbReference>
<name>A0A930YEW1_9ACTN</name>
<proteinExistence type="inferred from homology"/>
<dbReference type="GO" id="GO:0016491">
    <property type="term" value="F:oxidoreductase activity"/>
    <property type="evidence" value="ECO:0007669"/>
    <property type="project" value="UniProtKB-KW"/>
</dbReference>
<evidence type="ECO:0000256" key="1">
    <source>
        <dbReference type="ARBA" id="ARBA00006484"/>
    </source>
</evidence>
<evidence type="ECO:0000256" key="2">
    <source>
        <dbReference type="ARBA" id="ARBA00023002"/>
    </source>
</evidence>
<dbReference type="EMBL" id="JADIVZ010000016">
    <property type="protein sequence ID" value="MBF4163854.1"/>
    <property type="molecule type" value="Genomic_DNA"/>
</dbReference>
<evidence type="ECO:0000313" key="3">
    <source>
        <dbReference type="EMBL" id="MBF4163854.1"/>
    </source>
</evidence>
<dbReference type="PANTHER" id="PTHR43669">
    <property type="entry name" value="5-KETO-D-GLUCONATE 5-REDUCTASE"/>
    <property type="match status" value="1"/>
</dbReference>
<comment type="caution">
    <text evidence="3">The sequence shown here is derived from an EMBL/GenBank/DDBJ whole genome shotgun (WGS) entry which is preliminary data.</text>
</comment>
<dbReference type="AlphaFoldDB" id="A0A930YEW1"/>
<dbReference type="Gene3D" id="3.40.50.720">
    <property type="entry name" value="NAD(P)-binding Rossmann-like Domain"/>
    <property type="match status" value="1"/>
</dbReference>
<dbReference type="SUPFAM" id="SSF51735">
    <property type="entry name" value="NAD(P)-binding Rossmann-fold domains"/>
    <property type="match status" value="1"/>
</dbReference>
<keyword evidence="4" id="KW-1185">Reference proteome</keyword>
<dbReference type="Proteomes" id="UP000656804">
    <property type="component" value="Unassembled WGS sequence"/>
</dbReference>
<gene>
    <name evidence="3" type="ORF">ISG29_19450</name>
</gene>
<dbReference type="Pfam" id="PF13561">
    <property type="entry name" value="adh_short_C2"/>
    <property type="match status" value="1"/>
</dbReference>
<accession>A0A930YEW1</accession>
<reference evidence="3" key="1">
    <citation type="submission" date="2020-11" db="EMBL/GenBank/DDBJ databases">
        <title>Nocardioides sp. CBS4Y-1, whole genome shotgun sequence.</title>
        <authorList>
            <person name="Tuo L."/>
        </authorList>
    </citation>
    <scope>NUCLEOTIDE SEQUENCE</scope>
    <source>
        <strain evidence="3">CBS4Y-1</strain>
    </source>
</reference>
<evidence type="ECO:0000313" key="4">
    <source>
        <dbReference type="Proteomes" id="UP000656804"/>
    </source>
</evidence>
<dbReference type="PANTHER" id="PTHR43669:SF14">
    <property type="entry name" value="OXIDOREDUCTASE"/>
    <property type="match status" value="1"/>
</dbReference>
<dbReference type="InterPro" id="IPR020904">
    <property type="entry name" value="Sc_DH/Rdtase_CS"/>
</dbReference>
<keyword evidence="2" id="KW-0560">Oxidoreductase</keyword>
<dbReference type="InterPro" id="IPR002347">
    <property type="entry name" value="SDR_fam"/>
</dbReference>
<protein>
    <submittedName>
        <fullName evidence="3">SDR family oxidoreductase</fullName>
    </submittedName>
</protein>
<dbReference type="FunFam" id="3.40.50.720:FF:000084">
    <property type="entry name" value="Short-chain dehydrogenase reductase"/>
    <property type="match status" value="1"/>
</dbReference>